<reference evidence="1 4" key="1">
    <citation type="submission" date="2018-09" db="EMBL/GenBank/DDBJ databases">
        <title>Roseomonas sp. nov., isolated from feces of Tibetan antelopes in the Qinghai-Tibet plateau, China.</title>
        <authorList>
            <person name="Tian Z."/>
        </authorList>
    </citation>
    <scope>NUCLEOTIDE SEQUENCE [LARGE SCALE GENOMIC DNA]</scope>
    <source>
        <strain evidence="2 3">Z23</strain>
        <strain evidence="1 4">Z24</strain>
    </source>
</reference>
<dbReference type="EMBL" id="RFLX01000043">
    <property type="protein sequence ID" value="RMI16973.1"/>
    <property type="molecule type" value="Genomic_DNA"/>
</dbReference>
<dbReference type="OrthoDB" id="4315389at2"/>
<sequence length="54" mass="6465">MCGRRHEASRRALRFSRLRQCKYLNNIVEQDHRRIKRLVRPGLGFGSLQTTREP</sequence>
<dbReference type="AlphaFoldDB" id="A0A3A9JIJ8"/>
<organism evidence="1 4">
    <name type="scientific">Teichococcus wenyumeiae</name>
    <dbReference type="NCBI Taxonomy" id="2478470"/>
    <lineage>
        <taxon>Bacteria</taxon>
        <taxon>Pseudomonadati</taxon>
        <taxon>Pseudomonadota</taxon>
        <taxon>Alphaproteobacteria</taxon>
        <taxon>Acetobacterales</taxon>
        <taxon>Roseomonadaceae</taxon>
        <taxon>Roseomonas</taxon>
    </lineage>
</organism>
<dbReference type="InParanoid" id="A0A3A9JIJ8"/>
<evidence type="ECO:0000313" key="1">
    <source>
        <dbReference type="EMBL" id="RKK03514.1"/>
    </source>
</evidence>
<evidence type="ECO:0000313" key="2">
    <source>
        <dbReference type="EMBL" id="RMI16973.1"/>
    </source>
</evidence>
<keyword evidence="3" id="KW-1185">Reference proteome</keyword>
<proteinExistence type="predicted"/>
<dbReference type="Proteomes" id="UP000278036">
    <property type="component" value="Unassembled WGS sequence"/>
</dbReference>
<evidence type="ECO:0000313" key="3">
    <source>
        <dbReference type="Proteomes" id="UP000274097"/>
    </source>
</evidence>
<dbReference type="EMBL" id="RAQU01000082">
    <property type="protein sequence ID" value="RKK03514.1"/>
    <property type="molecule type" value="Genomic_DNA"/>
</dbReference>
<comment type="caution">
    <text evidence="1">The sequence shown here is derived from an EMBL/GenBank/DDBJ whole genome shotgun (WGS) entry which is preliminary data.</text>
</comment>
<gene>
    <name evidence="1" type="ORF">D6Z83_14125</name>
    <name evidence="2" type="ORF">EBE87_24530</name>
</gene>
<name>A0A3A9JIJ8_9PROT</name>
<dbReference type="Proteomes" id="UP000274097">
    <property type="component" value="Unassembled WGS sequence"/>
</dbReference>
<evidence type="ECO:0000313" key="4">
    <source>
        <dbReference type="Proteomes" id="UP000278036"/>
    </source>
</evidence>
<accession>A0A3A9JIJ8</accession>
<protein>
    <submittedName>
        <fullName evidence="1">DDE domain-containing protein</fullName>
    </submittedName>
</protein>